<dbReference type="PANTHER" id="PTHR45844:SF2">
    <property type="entry name" value="TRANSCRIPTION FACTOR BHLH30"/>
    <property type="match status" value="1"/>
</dbReference>
<organism evidence="7 8">
    <name type="scientific">Trapa natans</name>
    <name type="common">Water chestnut</name>
    <dbReference type="NCBI Taxonomy" id="22666"/>
    <lineage>
        <taxon>Eukaryota</taxon>
        <taxon>Viridiplantae</taxon>
        <taxon>Streptophyta</taxon>
        <taxon>Embryophyta</taxon>
        <taxon>Tracheophyta</taxon>
        <taxon>Spermatophyta</taxon>
        <taxon>Magnoliopsida</taxon>
        <taxon>eudicotyledons</taxon>
        <taxon>Gunneridae</taxon>
        <taxon>Pentapetalae</taxon>
        <taxon>rosids</taxon>
        <taxon>malvids</taxon>
        <taxon>Myrtales</taxon>
        <taxon>Lythraceae</taxon>
        <taxon>Trapa</taxon>
    </lineage>
</organism>
<comment type="caution">
    <text evidence="7">The sequence shown here is derived from an EMBL/GenBank/DDBJ whole genome shotgun (WGS) entry which is preliminary data.</text>
</comment>
<evidence type="ECO:0000256" key="5">
    <source>
        <dbReference type="ARBA" id="ARBA00023242"/>
    </source>
</evidence>
<dbReference type="InterPro" id="IPR045847">
    <property type="entry name" value="AIG1-like"/>
</dbReference>
<keyword evidence="5" id="KW-0539">Nucleus</keyword>
<accession>A0AAN7LP28</accession>
<keyword evidence="8" id="KW-1185">Reference proteome</keyword>
<dbReference type="InterPro" id="IPR011598">
    <property type="entry name" value="bHLH_dom"/>
</dbReference>
<dbReference type="FunFam" id="4.10.280.10:FF:000070">
    <property type="entry name" value="transcription factor bHLH30"/>
    <property type="match status" value="1"/>
</dbReference>
<gene>
    <name evidence="7" type="ORF">SAY86_019508</name>
</gene>
<dbReference type="SUPFAM" id="SSF47459">
    <property type="entry name" value="HLH, helix-loop-helix DNA-binding domain"/>
    <property type="match status" value="1"/>
</dbReference>
<dbReference type="InterPro" id="IPR036638">
    <property type="entry name" value="HLH_DNA-bd_sf"/>
</dbReference>
<dbReference type="SMART" id="SM00353">
    <property type="entry name" value="HLH"/>
    <property type="match status" value="1"/>
</dbReference>
<feature type="domain" description="BHLH" evidence="6">
    <location>
        <begin position="137"/>
        <end position="186"/>
    </location>
</feature>
<name>A0AAN7LP28_TRANT</name>
<proteinExistence type="predicted"/>
<evidence type="ECO:0000256" key="1">
    <source>
        <dbReference type="ARBA" id="ARBA00004123"/>
    </source>
</evidence>
<dbReference type="AlphaFoldDB" id="A0AAN7LP28"/>
<dbReference type="Proteomes" id="UP001346149">
    <property type="component" value="Unassembled WGS sequence"/>
</dbReference>
<keyword evidence="2" id="KW-0805">Transcription regulation</keyword>
<protein>
    <recommendedName>
        <fullName evidence="6">BHLH domain-containing protein</fullName>
    </recommendedName>
</protein>
<keyword evidence="4" id="KW-0804">Transcription</keyword>
<reference evidence="7 8" key="1">
    <citation type="journal article" date="2023" name="Hortic Res">
        <title>Pangenome of water caltrop reveals structural variations and asymmetric subgenome divergence after allopolyploidization.</title>
        <authorList>
            <person name="Zhang X."/>
            <person name="Chen Y."/>
            <person name="Wang L."/>
            <person name="Yuan Y."/>
            <person name="Fang M."/>
            <person name="Shi L."/>
            <person name="Lu R."/>
            <person name="Comes H.P."/>
            <person name="Ma Y."/>
            <person name="Chen Y."/>
            <person name="Huang G."/>
            <person name="Zhou Y."/>
            <person name="Zheng Z."/>
            <person name="Qiu Y."/>
        </authorList>
    </citation>
    <scope>NUCLEOTIDE SEQUENCE [LARGE SCALE GENOMIC DNA]</scope>
    <source>
        <strain evidence="7">F231</strain>
    </source>
</reference>
<dbReference type="PANTHER" id="PTHR45844">
    <property type="entry name" value="TRANSCRIPTION FACTOR BHLH30"/>
    <property type="match status" value="1"/>
</dbReference>
<dbReference type="GO" id="GO:0003700">
    <property type="term" value="F:DNA-binding transcription factor activity"/>
    <property type="evidence" value="ECO:0007669"/>
    <property type="project" value="InterPro"/>
</dbReference>
<evidence type="ECO:0000313" key="7">
    <source>
        <dbReference type="EMBL" id="KAK4788189.1"/>
    </source>
</evidence>
<dbReference type="PROSITE" id="PS50888">
    <property type="entry name" value="BHLH"/>
    <property type="match status" value="1"/>
</dbReference>
<keyword evidence="3" id="KW-0238">DNA-binding</keyword>
<evidence type="ECO:0000313" key="8">
    <source>
        <dbReference type="Proteomes" id="UP001346149"/>
    </source>
</evidence>
<evidence type="ECO:0000256" key="2">
    <source>
        <dbReference type="ARBA" id="ARBA00023015"/>
    </source>
</evidence>
<evidence type="ECO:0000256" key="3">
    <source>
        <dbReference type="ARBA" id="ARBA00023125"/>
    </source>
</evidence>
<dbReference type="GO" id="GO:0003677">
    <property type="term" value="F:DNA binding"/>
    <property type="evidence" value="ECO:0007669"/>
    <property type="project" value="UniProtKB-KW"/>
</dbReference>
<dbReference type="Pfam" id="PF00010">
    <property type="entry name" value="HLH"/>
    <property type="match status" value="1"/>
</dbReference>
<evidence type="ECO:0000259" key="6">
    <source>
        <dbReference type="PROSITE" id="PS50888"/>
    </source>
</evidence>
<dbReference type="GO" id="GO:0005634">
    <property type="term" value="C:nucleus"/>
    <property type="evidence" value="ECO:0007669"/>
    <property type="project" value="UniProtKB-SubCell"/>
</dbReference>
<sequence length="336" mass="37555">MMRGMKREDHCSGESSQKSSAHNLQQLYYQDHHHQLLLYQHQHETDIFSGVRSGGGGGLIYQEVSPMLQNPIQEPHNIIHPSLGLPSLPVPYSGLFNHWAASSQQFLHGGDHLRLISDTVRLGELSEQEIIDAKALAASKAHSEAERRRRERINNHLSKLRSMLPSTIKTDKASLLAEVIQHVKELKRRTSLIAEANLIPTEMDELMVDDASDEVHGKFVVRASMCCEDRPDLLIELSKTLKAMRLRTLKAEIMTVGGRVKNILFIAGEEGHSSATSSGGDHYQQCTTGQYSVSCIQEALRAVMEKAGGNRDDSSWGVKRQRTAKKVDIVQHMSLR</sequence>
<evidence type="ECO:0000256" key="4">
    <source>
        <dbReference type="ARBA" id="ARBA00023163"/>
    </source>
</evidence>
<dbReference type="EMBL" id="JAXQNO010000011">
    <property type="protein sequence ID" value="KAK4788189.1"/>
    <property type="molecule type" value="Genomic_DNA"/>
</dbReference>
<dbReference type="GO" id="GO:0046983">
    <property type="term" value="F:protein dimerization activity"/>
    <property type="evidence" value="ECO:0007669"/>
    <property type="project" value="InterPro"/>
</dbReference>
<comment type="subcellular location">
    <subcellularLocation>
        <location evidence="1">Nucleus</location>
    </subcellularLocation>
</comment>
<dbReference type="Gene3D" id="4.10.280.10">
    <property type="entry name" value="Helix-loop-helix DNA-binding domain"/>
    <property type="match status" value="1"/>
</dbReference>